<reference evidence="1 2" key="1">
    <citation type="submission" date="2017-06" db="EMBL/GenBank/DDBJ databases">
        <title>Description of Rhodopirellula bahusiensis sp. nov.</title>
        <authorList>
            <person name="Kizina J."/>
            <person name="Harder J."/>
        </authorList>
    </citation>
    <scope>NUCLEOTIDE SEQUENCE [LARGE SCALE GENOMIC DNA]</scope>
    <source>
        <strain evidence="1 2">SWK21</strain>
    </source>
</reference>
<keyword evidence="2" id="KW-1185">Reference proteome</keyword>
<dbReference type="EMBL" id="NIZW01000008">
    <property type="protein sequence ID" value="PHQ35004.1"/>
    <property type="molecule type" value="Genomic_DNA"/>
</dbReference>
<sequence>MSASDELYLWGLLALTLSQADDRYELVATPHWCLRQLGIVDSRSGRGGEQYRLFRDALRRLSVTSYLCDAFYDSVRAEHRDVSFHFFSYDLPTDPSSQRAWRLNWDRTFFDLAKHGASHLRFDLELYRKLDPASRRLFLFVSKIFHRCSTLPQFELRHVAVEVLGFSSDVAPRDLRMKVIRCLKKLDANGVTSGSTVTRVAKNRYVVNAGRGAYFNRKATPDANHQEMQPVLETLVHLGFDIGAAQSLLRRYPVRLLEEWCDITQAASERFGRTFFKKSPMAFLVDSVSKAHRGRRTAPDWWHEVRRTEQKTTKLSDESQKLFATIRSEVFGQSAKGTTGSKDAGLETAADILKTV</sequence>
<accession>A0A2G1W7I9</accession>
<protein>
    <submittedName>
        <fullName evidence="1">Uncharacterized protein</fullName>
    </submittedName>
</protein>
<gene>
    <name evidence="1" type="ORF">CEE69_11250</name>
</gene>
<name>A0A2G1W7I9_9BACT</name>
<dbReference type="Proteomes" id="UP000225740">
    <property type="component" value="Unassembled WGS sequence"/>
</dbReference>
<dbReference type="AlphaFoldDB" id="A0A2G1W7I9"/>
<proteinExistence type="predicted"/>
<evidence type="ECO:0000313" key="2">
    <source>
        <dbReference type="Proteomes" id="UP000225740"/>
    </source>
</evidence>
<evidence type="ECO:0000313" key="1">
    <source>
        <dbReference type="EMBL" id="PHQ35004.1"/>
    </source>
</evidence>
<comment type="caution">
    <text evidence="1">The sequence shown here is derived from an EMBL/GenBank/DDBJ whole genome shotgun (WGS) entry which is preliminary data.</text>
</comment>
<organism evidence="1 2">
    <name type="scientific">Rhodopirellula bahusiensis</name>
    <dbReference type="NCBI Taxonomy" id="2014065"/>
    <lineage>
        <taxon>Bacteria</taxon>
        <taxon>Pseudomonadati</taxon>
        <taxon>Planctomycetota</taxon>
        <taxon>Planctomycetia</taxon>
        <taxon>Pirellulales</taxon>
        <taxon>Pirellulaceae</taxon>
        <taxon>Rhodopirellula</taxon>
    </lineage>
</organism>